<protein>
    <submittedName>
        <fullName evidence="2">Uncharacterized protein</fullName>
    </submittedName>
</protein>
<gene>
    <name evidence="2" type="ORF">SPTER_11870</name>
</gene>
<keyword evidence="3" id="KW-1185">Reference proteome</keyword>
<dbReference type="KEGG" id="sted:SPTER_11870"/>
<dbReference type="EMBL" id="CP036259">
    <property type="protein sequence ID" value="QDR79885.1"/>
    <property type="molecule type" value="Genomic_DNA"/>
</dbReference>
<dbReference type="Gene3D" id="2.60.40.4070">
    <property type="match status" value="1"/>
</dbReference>
<evidence type="ECO:0000313" key="2">
    <source>
        <dbReference type="EMBL" id="QDR79885.1"/>
    </source>
</evidence>
<accession>A0A517DRA4</accession>
<proteinExistence type="predicted"/>
<dbReference type="PROSITE" id="PS51257">
    <property type="entry name" value="PROKAR_LIPOPROTEIN"/>
    <property type="match status" value="1"/>
</dbReference>
<dbReference type="Proteomes" id="UP000320776">
    <property type="component" value="Chromosome"/>
</dbReference>
<dbReference type="InterPro" id="IPR014469">
    <property type="entry name" value="DUF2271"/>
</dbReference>
<dbReference type="RefSeq" id="WP_170233171.1">
    <property type="nucleotide sequence ID" value="NZ_CP036259.1"/>
</dbReference>
<dbReference type="Pfam" id="PF10029">
    <property type="entry name" value="DUF2271"/>
    <property type="match status" value="1"/>
</dbReference>
<reference evidence="2 3" key="1">
    <citation type="submission" date="2019-02" db="EMBL/GenBank/DDBJ databases">
        <title>Closed genome of Sporomusa termitida DSM 4440.</title>
        <authorList>
            <person name="Poehlein A."/>
            <person name="Daniel R."/>
        </authorList>
    </citation>
    <scope>NUCLEOTIDE SEQUENCE [LARGE SCALE GENOMIC DNA]</scope>
    <source>
        <strain evidence="2 3">DSM 4440</strain>
    </source>
</reference>
<evidence type="ECO:0000256" key="1">
    <source>
        <dbReference type="SAM" id="SignalP"/>
    </source>
</evidence>
<sequence length="205" mass="21638">MRIFNLLLLLALSAALLAACGNTNQPVRKGALQEYSPRAGTEAAAPAVQSPGQVTVSFDYQRQREIASDQLAVWIEDTQGRHIRTLLVTRFTANGGYQKRAETVPHWQQAFQPAGAGRQALDAVSSATPQSGPVSVIWDCRNQAGEAVPAGPYVYKAEANIKWAKTALWQGTLPVGSGAAESAATAVTGDGILLQAVRASFAPAP</sequence>
<organism evidence="2 3">
    <name type="scientific">Sporomusa termitida</name>
    <dbReference type="NCBI Taxonomy" id="2377"/>
    <lineage>
        <taxon>Bacteria</taxon>
        <taxon>Bacillati</taxon>
        <taxon>Bacillota</taxon>
        <taxon>Negativicutes</taxon>
        <taxon>Selenomonadales</taxon>
        <taxon>Sporomusaceae</taxon>
        <taxon>Sporomusa</taxon>
    </lineage>
</organism>
<feature type="signal peptide" evidence="1">
    <location>
        <begin position="1"/>
        <end position="18"/>
    </location>
</feature>
<keyword evidence="1" id="KW-0732">Signal</keyword>
<dbReference type="AlphaFoldDB" id="A0A517DRA4"/>
<evidence type="ECO:0000313" key="3">
    <source>
        <dbReference type="Proteomes" id="UP000320776"/>
    </source>
</evidence>
<name>A0A517DRA4_9FIRM</name>
<feature type="chain" id="PRO_5038689350" evidence="1">
    <location>
        <begin position="19"/>
        <end position="205"/>
    </location>
</feature>